<evidence type="ECO:0008006" key="4">
    <source>
        <dbReference type="Google" id="ProtNLM"/>
    </source>
</evidence>
<keyword evidence="1" id="KW-0812">Transmembrane</keyword>
<feature type="transmembrane region" description="Helical" evidence="1">
    <location>
        <begin position="48"/>
        <end position="68"/>
    </location>
</feature>
<dbReference type="Proteomes" id="UP001595528">
    <property type="component" value="Unassembled WGS sequence"/>
</dbReference>
<feature type="transmembrane region" description="Helical" evidence="1">
    <location>
        <begin position="126"/>
        <end position="145"/>
    </location>
</feature>
<feature type="transmembrane region" description="Helical" evidence="1">
    <location>
        <begin position="12"/>
        <end position="36"/>
    </location>
</feature>
<evidence type="ECO:0000313" key="3">
    <source>
        <dbReference type="Proteomes" id="UP001595528"/>
    </source>
</evidence>
<evidence type="ECO:0000256" key="1">
    <source>
        <dbReference type="SAM" id="Phobius"/>
    </source>
</evidence>
<protein>
    <recommendedName>
        <fullName evidence="4">Intracellular septation protein A</fullName>
    </recommendedName>
</protein>
<accession>A0ABV7KXH7</accession>
<evidence type="ECO:0000313" key="2">
    <source>
        <dbReference type="EMBL" id="MFC3227022.1"/>
    </source>
</evidence>
<name>A0ABV7KXH7_9PROT</name>
<sequence length="184" mass="19864">MAIFFGFAPWILFYVLVHTLGPLASAVLATALAAVLAFPSIRRGGPKILDIGTILFFAAFAILFAAGPPAWLQVWMKAIADGGLALIVLVSLAIGRPFTIQYAKETVPEEHWDSPLFYRVNLHITLVWLASFLVNTASSAISVLIPGEPGWLTWAIPMLSLIAAFRFTAWYPDHAAKRAAAGGT</sequence>
<feature type="transmembrane region" description="Helical" evidence="1">
    <location>
        <begin position="151"/>
        <end position="169"/>
    </location>
</feature>
<organism evidence="2 3">
    <name type="scientific">Marinibaculum pumilum</name>
    <dbReference type="NCBI Taxonomy" id="1766165"/>
    <lineage>
        <taxon>Bacteria</taxon>
        <taxon>Pseudomonadati</taxon>
        <taxon>Pseudomonadota</taxon>
        <taxon>Alphaproteobacteria</taxon>
        <taxon>Rhodospirillales</taxon>
        <taxon>Rhodospirillaceae</taxon>
        <taxon>Marinibaculum</taxon>
    </lineage>
</organism>
<feature type="transmembrane region" description="Helical" evidence="1">
    <location>
        <begin position="74"/>
        <end position="94"/>
    </location>
</feature>
<proteinExistence type="predicted"/>
<dbReference type="RefSeq" id="WP_379899183.1">
    <property type="nucleotide sequence ID" value="NZ_JBHRTR010000019.1"/>
</dbReference>
<keyword evidence="3" id="KW-1185">Reference proteome</keyword>
<keyword evidence="1" id="KW-0472">Membrane</keyword>
<dbReference type="EMBL" id="JBHRTR010000019">
    <property type="protein sequence ID" value="MFC3227022.1"/>
    <property type="molecule type" value="Genomic_DNA"/>
</dbReference>
<gene>
    <name evidence="2" type="ORF">ACFOGJ_07270</name>
</gene>
<reference evidence="3" key="1">
    <citation type="journal article" date="2019" name="Int. J. Syst. Evol. Microbiol.">
        <title>The Global Catalogue of Microorganisms (GCM) 10K type strain sequencing project: providing services to taxonomists for standard genome sequencing and annotation.</title>
        <authorList>
            <consortium name="The Broad Institute Genomics Platform"/>
            <consortium name="The Broad Institute Genome Sequencing Center for Infectious Disease"/>
            <person name="Wu L."/>
            <person name="Ma J."/>
        </authorList>
    </citation>
    <scope>NUCLEOTIDE SEQUENCE [LARGE SCALE GENOMIC DNA]</scope>
    <source>
        <strain evidence="3">KCTC 42964</strain>
    </source>
</reference>
<keyword evidence="1" id="KW-1133">Transmembrane helix</keyword>
<comment type="caution">
    <text evidence="2">The sequence shown here is derived from an EMBL/GenBank/DDBJ whole genome shotgun (WGS) entry which is preliminary data.</text>
</comment>